<protein>
    <submittedName>
        <fullName evidence="1">Uncharacterized protein</fullName>
    </submittedName>
</protein>
<comment type="caution">
    <text evidence="1">The sequence shown here is derived from an EMBL/GenBank/DDBJ whole genome shotgun (WGS) entry which is preliminary data.</text>
</comment>
<reference evidence="1" key="1">
    <citation type="submission" date="2021-06" db="EMBL/GenBank/DDBJ databases">
        <authorList>
            <person name="Hodson N. C."/>
            <person name="Mongue J. A."/>
            <person name="Jaron S. K."/>
        </authorList>
    </citation>
    <scope>NUCLEOTIDE SEQUENCE</scope>
</reference>
<gene>
    <name evidence="1" type="ORF">AFUS01_LOCUS42464</name>
</gene>
<dbReference type="AlphaFoldDB" id="A0A8J2LK14"/>
<proteinExistence type="predicted"/>
<keyword evidence="2" id="KW-1185">Reference proteome</keyword>
<accession>A0A8J2LK14</accession>
<sequence>MKIVEATKNKRKVLSFDVSSKNIKQLYGNKKQRIFKNATVTSKQVVVKAINLFLVMGIHFHGEHYF</sequence>
<organism evidence="1 2">
    <name type="scientific">Allacma fusca</name>
    <dbReference type="NCBI Taxonomy" id="39272"/>
    <lineage>
        <taxon>Eukaryota</taxon>
        <taxon>Metazoa</taxon>
        <taxon>Ecdysozoa</taxon>
        <taxon>Arthropoda</taxon>
        <taxon>Hexapoda</taxon>
        <taxon>Collembola</taxon>
        <taxon>Symphypleona</taxon>
        <taxon>Sminthuridae</taxon>
        <taxon>Allacma</taxon>
    </lineage>
</organism>
<evidence type="ECO:0000313" key="1">
    <source>
        <dbReference type="EMBL" id="CAG7832796.1"/>
    </source>
</evidence>
<dbReference type="EMBL" id="CAJVCH010567006">
    <property type="protein sequence ID" value="CAG7832796.1"/>
    <property type="molecule type" value="Genomic_DNA"/>
</dbReference>
<dbReference type="Proteomes" id="UP000708208">
    <property type="component" value="Unassembled WGS sequence"/>
</dbReference>
<evidence type="ECO:0000313" key="2">
    <source>
        <dbReference type="Proteomes" id="UP000708208"/>
    </source>
</evidence>
<name>A0A8J2LK14_9HEXA</name>